<gene>
    <name evidence="3" type="ORF">TWF730_011091</name>
</gene>
<accession>A0AAV9UJN8</accession>
<sequence length="670" mass="74606">MPSKRPISSSILLKIILTALLFNLPVTAQSEYGTGTNLIPQNDLPISPPQTNINTNTDTNANTNEFANLPSDPTNPNDLPDAEPTASNDLADADQQAVIGFASGTSGGVPTQEQIAAEAVQQTSDLGIGNGTPQQPNIPVDTNVNAQSAADQTGTTTTTTTATTTGAFADDRDNPNLNHFRYNPATAPGNTDPIQRIKPPIEIAEEIATTYSSKLTEARQRKYPNGYPGPDTPLAHPPYDFWTPDTYTSLIIRPETWMRFFDDVTMHGYGDSDLVVYTWWMCSNIQNYRKSLDELIISLNAWLQRTDKALAKRLTENWTKYGQIMRLISNRKFGDKGKATGDNAAALCDTPGGFLAAPTAEQWNTSKKGRQALEMQVLKDFMNYQQLAPNEILVTDLYFVEAFQRLVNAQRMMVEWLNNDFTPLIRDINAKCCSKRNLLANTNMRPAGIYDRKALGYKTYWHEKYGKIYRYIPLDFPYWRSWNDKKVERIPDMLETLIYATHATAAGLARGALPFGTEIFVDLAAKVWSLGQYAGIPDPEFGFIGANQLNQKTSFKLSPKFMLGAAERGSTHFMYGAEYPSLSPVGVEFWDDEQEMAKNRWRDQELERMREDQRLFDKEKAALVEPEPVPILSGPSTSPSTGSNTPQQATTGKKKAKGKGTQYRLVKKPG</sequence>
<proteinExistence type="predicted"/>
<name>A0AAV9UJN8_9PEZI</name>
<evidence type="ECO:0000313" key="4">
    <source>
        <dbReference type="Proteomes" id="UP001373714"/>
    </source>
</evidence>
<feature type="region of interest" description="Disordered" evidence="1">
    <location>
        <begin position="39"/>
        <end position="87"/>
    </location>
</feature>
<keyword evidence="4" id="KW-1185">Reference proteome</keyword>
<feature type="compositionally biased region" description="Low complexity" evidence="1">
    <location>
        <begin position="51"/>
        <end position="64"/>
    </location>
</feature>
<feature type="region of interest" description="Disordered" evidence="1">
    <location>
        <begin position="617"/>
        <end position="670"/>
    </location>
</feature>
<dbReference type="AlphaFoldDB" id="A0AAV9UJN8"/>
<feature type="compositionally biased region" description="Low complexity" evidence="1">
    <location>
        <begin position="633"/>
        <end position="651"/>
    </location>
</feature>
<reference evidence="3 4" key="1">
    <citation type="submission" date="2019-10" db="EMBL/GenBank/DDBJ databases">
        <authorList>
            <person name="Palmer J.M."/>
        </authorList>
    </citation>
    <scope>NUCLEOTIDE SEQUENCE [LARGE SCALE GENOMIC DNA]</scope>
    <source>
        <strain evidence="3 4">TWF730</strain>
    </source>
</reference>
<feature type="signal peptide" evidence="2">
    <location>
        <begin position="1"/>
        <end position="28"/>
    </location>
</feature>
<evidence type="ECO:0000256" key="1">
    <source>
        <dbReference type="SAM" id="MobiDB-lite"/>
    </source>
</evidence>
<protein>
    <submittedName>
        <fullName evidence="3">Uncharacterized protein</fullName>
    </submittedName>
</protein>
<feature type="chain" id="PRO_5043810331" evidence="2">
    <location>
        <begin position="29"/>
        <end position="670"/>
    </location>
</feature>
<evidence type="ECO:0000313" key="3">
    <source>
        <dbReference type="EMBL" id="KAK6343501.1"/>
    </source>
</evidence>
<comment type="caution">
    <text evidence="3">The sequence shown here is derived from an EMBL/GenBank/DDBJ whole genome shotgun (WGS) entry which is preliminary data.</text>
</comment>
<keyword evidence="2" id="KW-0732">Signal</keyword>
<evidence type="ECO:0000256" key="2">
    <source>
        <dbReference type="SAM" id="SignalP"/>
    </source>
</evidence>
<dbReference type="EMBL" id="JAVHNS010000009">
    <property type="protein sequence ID" value="KAK6343501.1"/>
    <property type="molecule type" value="Genomic_DNA"/>
</dbReference>
<dbReference type="Proteomes" id="UP001373714">
    <property type="component" value="Unassembled WGS sequence"/>
</dbReference>
<organism evidence="3 4">
    <name type="scientific">Orbilia blumenaviensis</name>
    <dbReference type="NCBI Taxonomy" id="1796055"/>
    <lineage>
        <taxon>Eukaryota</taxon>
        <taxon>Fungi</taxon>
        <taxon>Dikarya</taxon>
        <taxon>Ascomycota</taxon>
        <taxon>Pezizomycotina</taxon>
        <taxon>Orbiliomycetes</taxon>
        <taxon>Orbiliales</taxon>
        <taxon>Orbiliaceae</taxon>
        <taxon>Orbilia</taxon>
    </lineage>
</organism>